<protein>
    <submittedName>
        <fullName evidence="1">Uncharacterized protein</fullName>
    </submittedName>
</protein>
<evidence type="ECO:0000313" key="2">
    <source>
        <dbReference type="Proteomes" id="UP000193006"/>
    </source>
</evidence>
<dbReference type="Proteomes" id="UP000193006">
    <property type="component" value="Chromosome"/>
</dbReference>
<keyword evidence="2" id="KW-1185">Reference proteome</keyword>
<organism evidence="1 2">
    <name type="scientific">Halalkalibacter krulwichiae</name>
    <dbReference type="NCBI Taxonomy" id="199441"/>
    <lineage>
        <taxon>Bacteria</taxon>
        <taxon>Bacillati</taxon>
        <taxon>Bacillota</taxon>
        <taxon>Bacilli</taxon>
        <taxon>Bacillales</taxon>
        <taxon>Bacillaceae</taxon>
        <taxon>Halalkalibacter</taxon>
    </lineage>
</organism>
<sequence length="83" mass="9553">MPISNTDKLHLLRDLLQNQATENYMTTDEAAQIERLVSSLATDPSLQPVVQETLDLIQQKHQLNHEPFEQNDVEQWLNALSLE</sequence>
<name>A0A1X9MEA1_9BACI</name>
<dbReference type="AlphaFoldDB" id="A0A1X9MEA1"/>
<gene>
    <name evidence="1" type="ORF">BkAM31D_19050</name>
</gene>
<dbReference type="KEGG" id="bkw:BkAM31D_19050"/>
<dbReference type="RefSeq" id="WP_066158921.1">
    <property type="nucleotide sequence ID" value="NZ_CP020814.1"/>
</dbReference>
<proteinExistence type="predicted"/>
<reference evidence="1 2" key="1">
    <citation type="submission" date="2017-04" db="EMBL/GenBank/DDBJ databases">
        <title>Bacillus krulwichiae AM31D Genome sequencing and assembly.</title>
        <authorList>
            <person name="Krulwich T.A."/>
            <person name="Anastor L."/>
            <person name="Ehrlich R."/>
            <person name="Ehrlich G.D."/>
            <person name="Janto B."/>
        </authorList>
    </citation>
    <scope>NUCLEOTIDE SEQUENCE [LARGE SCALE GENOMIC DNA]</scope>
    <source>
        <strain evidence="1 2">AM31D</strain>
    </source>
</reference>
<dbReference type="InterPro" id="IPR025547">
    <property type="entry name" value="YtzH"/>
</dbReference>
<dbReference type="Pfam" id="PF14165">
    <property type="entry name" value="YtzH"/>
    <property type="match status" value="1"/>
</dbReference>
<evidence type="ECO:0000313" key="1">
    <source>
        <dbReference type="EMBL" id="ARK31765.1"/>
    </source>
</evidence>
<dbReference type="EMBL" id="CP020814">
    <property type="protein sequence ID" value="ARK31765.1"/>
    <property type="molecule type" value="Genomic_DNA"/>
</dbReference>
<accession>A0A1X9MEA1</accession>